<accession>A0A2M8LTJ5</accession>
<evidence type="ECO:0000313" key="2">
    <source>
        <dbReference type="EMBL" id="PJE95274.1"/>
    </source>
</evidence>
<keyword evidence="3" id="KW-1185">Reference proteome</keyword>
<evidence type="ECO:0008006" key="4">
    <source>
        <dbReference type="Google" id="ProtNLM"/>
    </source>
</evidence>
<organism evidence="2 3">
    <name type="scientific">Streptomyces carminius</name>
    <dbReference type="NCBI Taxonomy" id="2665496"/>
    <lineage>
        <taxon>Bacteria</taxon>
        <taxon>Bacillati</taxon>
        <taxon>Actinomycetota</taxon>
        <taxon>Actinomycetes</taxon>
        <taxon>Kitasatosporales</taxon>
        <taxon>Streptomycetaceae</taxon>
        <taxon>Streptomyces</taxon>
    </lineage>
</organism>
<dbReference type="AlphaFoldDB" id="A0A2M8LTJ5"/>
<dbReference type="Proteomes" id="UP000230407">
    <property type="component" value="Unassembled WGS sequence"/>
</dbReference>
<evidence type="ECO:0000256" key="1">
    <source>
        <dbReference type="SAM" id="SignalP"/>
    </source>
</evidence>
<keyword evidence="1" id="KW-0732">Signal</keyword>
<protein>
    <recommendedName>
        <fullName evidence="4">Secreted protein</fullName>
    </recommendedName>
</protein>
<comment type="caution">
    <text evidence="2">The sequence shown here is derived from an EMBL/GenBank/DDBJ whole genome shotgun (WGS) entry which is preliminary data.</text>
</comment>
<feature type="signal peptide" evidence="1">
    <location>
        <begin position="1"/>
        <end position="18"/>
    </location>
</feature>
<name>A0A2M8LTJ5_9ACTN</name>
<reference evidence="2 3" key="1">
    <citation type="submission" date="2017-11" db="EMBL/GenBank/DDBJ databases">
        <title>Streptomyces carmine sp. nov., a novel actinomycete isolated from Sophora alopecuroides in Xinjiang, China.</title>
        <authorList>
            <person name="Wang Y."/>
            <person name="Luo X."/>
            <person name="Wan C."/>
            <person name="Zhang L."/>
        </authorList>
    </citation>
    <scope>NUCLEOTIDE SEQUENCE [LARGE SCALE GENOMIC DNA]</scope>
    <source>
        <strain evidence="2 3">TRM SA0054</strain>
    </source>
</reference>
<gene>
    <name evidence="2" type="ORF">CUT44_23450</name>
</gene>
<dbReference type="EMBL" id="PGGW01000066">
    <property type="protein sequence ID" value="PJE95274.1"/>
    <property type="molecule type" value="Genomic_DNA"/>
</dbReference>
<sequence length="123" mass="12723">MLVALACALVLLPASAAAAEPAAAGDRGIVQLSKTPAAKVGAGEKAPARANASWVCNRQVTYPGPYYVDFTCTVYSGAIRAYVVCSDGAVFYSGTMYAGATYQMRGTCGPPWTVSTSGEQSLW</sequence>
<feature type="chain" id="PRO_5039280314" description="Secreted protein" evidence="1">
    <location>
        <begin position="19"/>
        <end position="123"/>
    </location>
</feature>
<evidence type="ECO:0000313" key="3">
    <source>
        <dbReference type="Proteomes" id="UP000230407"/>
    </source>
</evidence>
<proteinExistence type="predicted"/>